<gene>
    <name evidence="4" type="ORF">MNQ99_00520</name>
</gene>
<dbReference type="InterPro" id="IPR005182">
    <property type="entry name" value="YdbS-like_PH"/>
</dbReference>
<keyword evidence="5" id="KW-1185">Reference proteome</keyword>
<feature type="compositionally biased region" description="Low complexity" evidence="1">
    <location>
        <begin position="490"/>
        <end position="503"/>
    </location>
</feature>
<evidence type="ECO:0000313" key="4">
    <source>
        <dbReference type="EMBL" id="UNK47723.1"/>
    </source>
</evidence>
<feature type="compositionally biased region" description="Basic and acidic residues" evidence="1">
    <location>
        <begin position="476"/>
        <end position="488"/>
    </location>
</feature>
<accession>A0ABY3WGP0</accession>
<feature type="transmembrane region" description="Helical" evidence="2">
    <location>
        <begin position="197"/>
        <end position="219"/>
    </location>
</feature>
<keyword evidence="2" id="KW-1133">Transmembrane helix</keyword>
<evidence type="ECO:0000259" key="3">
    <source>
        <dbReference type="Pfam" id="PF03703"/>
    </source>
</evidence>
<evidence type="ECO:0000313" key="5">
    <source>
        <dbReference type="Proteomes" id="UP000829069"/>
    </source>
</evidence>
<feature type="compositionally biased region" description="Polar residues" evidence="1">
    <location>
        <begin position="510"/>
        <end position="519"/>
    </location>
</feature>
<feature type="domain" description="YdbS-like PH" evidence="3">
    <location>
        <begin position="84"/>
        <end position="163"/>
    </location>
</feature>
<dbReference type="PANTHER" id="PTHR34473">
    <property type="entry name" value="UPF0699 TRANSMEMBRANE PROTEIN YDBS"/>
    <property type="match status" value="1"/>
</dbReference>
<dbReference type="Pfam" id="PF03703">
    <property type="entry name" value="bPH_2"/>
    <property type="match status" value="3"/>
</dbReference>
<keyword evidence="2" id="KW-0812">Transmembrane</keyword>
<keyword evidence="2" id="KW-0472">Membrane</keyword>
<feature type="transmembrane region" description="Helical" evidence="2">
    <location>
        <begin position="20"/>
        <end position="41"/>
    </location>
</feature>
<dbReference type="Proteomes" id="UP000829069">
    <property type="component" value="Chromosome"/>
</dbReference>
<dbReference type="PANTHER" id="PTHR34473:SF2">
    <property type="entry name" value="UPF0699 TRANSMEMBRANE PROTEIN YDBT"/>
    <property type="match status" value="1"/>
</dbReference>
<dbReference type="PIRSF" id="PIRSF026631">
    <property type="entry name" value="UCP026631"/>
    <property type="match status" value="1"/>
</dbReference>
<feature type="domain" description="YdbS-like PH" evidence="3">
    <location>
        <begin position="252"/>
        <end position="322"/>
    </location>
</feature>
<name>A0ABY3WGP0_9MICC</name>
<feature type="transmembrane region" description="Helical" evidence="2">
    <location>
        <begin position="62"/>
        <end position="86"/>
    </location>
</feature>
<reference evidence="4 5" key="1">
    <citation type="submission" date="2022-03" db="EMBL/GenBank/DDBJ databases">
        <title>Isotopic signatures of nitrous oxide derived from detoxification processes.</title>
        <authorList>
            <person name="Behrendt U."/>
            <person name="Buchen C."/>
            <person name="Well R."/>
            <person name="Ulrich A."/>
            <person name="Rohe L."/>
            <person name="Kolb S."/>
            <person name="Schloter M."/>
            <person name="Horn M.A."/>
            <person name="Augustin J."/>
        </authorList>
    </citation>
    <scope>NUCLEOTIDE SEQUENCE [LARGE SCALE GENOMIC DNA]</scope>
    <source>
        <strain evidence="4 5">S4-C24</strain>
    </source>
</reference>
<feature type="region of interest" description="Disordered" evidence="1">
    <location>
        <begin position="473"/>
        <end position="528"/>
    </location>
</feature>
<evidence type="ECO:0000256" key="1">
    <source>
        <dbReference type="SAM" id="MobiDB-lite"/>
    </source>
</evidence>
<feature type="domain" description="YdbS-like PH" evidence="3">
    <location>
        <begin position="387"/>
        <end position="463"/>
    </location>
</feature>
<dbReference type="InterPro" id="IPR014529">
    <property type="entry name" value="UCP026631"/>
</dbReference>
<dbReference type="EMBL" id="CP093326">
    <property type="protein sequence ID" value="UNK47723.1"/>
    <property type="molecule type" value="Genomic_DNA"/>
</dbReference>
<sequence length="528" mass="57427">MPASQGVPLIPDTTGTWHRVHPVSPLVRGWIALAAIAYFFGRDWFEAVFRGDEFWGLSGGRALWTVLIVAVVVLLLVAGFFLSWWYTRYQVTDDHVRVNSGVLFRQHRQARLDRVQAIDVIQPLLARIFGLAELKFEVADAGESAVRLAYLPLASAQELRATILARAAGLTSEPGHAQEPVPEAPEQQILAVPGSRIVGAALLSGTTVFLAIMLIAAGVSTFVFDAAFGPALLVPAAFGVAAGYWSTFSTGYNFRAAVSPDGIRLRYGLLETRAQTVPPGRVQAVEIMQSPLWRFKGWYRMRVNVAGYGVSTENSGARTTLLPVGTRQEVMQMLALVLPDPGTDDPFAVFTAGLDGIAATDQNDGGASDGGFVTSPRRVRWLSWLTWRRNGFAVTGTALLARSGRLWRSLAVVPHERTQSIALHQGPLGRRLRVADLRLHTTTGPVTPVVYQIDADTARRLFDEQAARAAAARRRSLPERWLEARPESTPEPSSGPEPEAAAGRPDGQYGPQQNGPPTEQESRHGGQH</sequence>
<organism evidence="4 5">
    <name type="scientific">Arthrobacter sulfonylureivorans</name>
    <dbReference type="NCBI Taxonomy" id="2486855"/>
    <lineage>
        <taxon>Bacteria</taxon>
        <taxon>Bacillati</taxon>
        <taxon>Actinomycetota</taxon>
        <taxon>Actinomycetes</taxon>
        <taxon>Micrococcales</taxon>
        <taxon>Micrococcaceae</taxon>
        <taxon>Arthrobacter</taxon>
    </lineage>
</organism>
<evidence type="ECO:0000256" key="2">
    <source>
        <dbReference type="SAM" id="Phobius"/>
    </source>
</evidence>
<feature type="transmembrane region" description="Helical" evidence="2">
    <location>
        <begin position="226"/>
        <end position="245"/>
    </location>
</feature>
<protein>
    <submittedName>
        <fullName evidence="4">PH domain-containing protein</fullName>
    </submittedName>
</protein>
<proteinExistence type="predicted"/>